<keyword evidence="3 8" id="KW-0378">Hydrolase</keyword>
<dbReference type="PANTHER" id="PTHR47053:SF1">
    <property type="entry name" value="MUREIN DD-ENDOPEPTIDASE MEPH-RELATED"/>
    <property type="match status" value="1"/>
</dbReference>
<feature type="compositionally biased region" description="Pro residues" evidence="5">
    <location>
        <begin position="82"/>
        <end position="92"/>
    </location>
</feature>
<evidence type="ECO:0000256" key="5">
    <source>
        <dbReference type="SAM" id="MobiDB-lite"/>
    </source>
</evidence>
<dbReference type="AlphaFoldDB" id="H5XVS2"/>
<evidence type="ECO:0000256" key="1">
    <source>
        <dbReference type="ARBA" id="ARBA00007074"/>
    </source>
</evidence>
<dbReference type="Proteomes" id="UP000005104">
    <property type="component" value="Chromosome"/>
</dbReference>
<dbReference type="Pfam" id="PF00877">
    <property type="entry name" value="NLPC_P60"/>
    <property type="match status" value="1"/>
</dbReference>
<dbReference type="STRING" id="768710.DesyoDRAFT_3196"/>
<keyword evidence="6" id="KW-0732">Signal</keyword>
<evidence type="ECO:0000256" key="3">
    <source>
        <dbReference type="ARBA" id="ARBA00022801"/>
    </source>
</evidence>
<feature type="region of interest" description="Disordered" evidence="5">
    <location>
        <begin position="72"/>
        <end position="92"/>
    </location>
</feature>
<keyword evidence="9" id="KW-1185">Reference proteome</keyword>
<evidence type="ECO:0000256" key="2">
    <source>
        <dbReference type="ARBA" id="ARBA00022670"/>
    </source>
</evidence>
<evidence type="ECO:0000313" key="9">
    <source>
        <dbReference type="Proteomes" id="UP000005104"/>
    </source>
</evidence>
<dbReference type="GO" id="GO:0008234">
    <property type="term" value="F:cysteine-type peptidase activity"/>
    <property type="evidence" value="ECO:0007669"/>
    <property type="project" value="UniProtKB-KW"/>
</dbReference>
<accession>H5XVS2</accession>
<gene>
    <name evidence="8" type="ORF">DesyoDRAFT_3196</name>
</gene>
<dbReference type="SUPFAM" id="SSF54001">
    <property type="entry name" value="Cysteine proteinases"/>
    <property type="match status" value="1"/>
</dbReference>
<dbReference type="PROSITE" id="PS51935">
    <property type="entry name" value="NLPC_P60"/>
    <property type="match status" value="1"/>
</dbReference>
<keyword evidence="2" id="KW-0645">Protease</keyword>
<evidence type="ECO:0000256" key="6">
    <source>
        <dbReference type="SAM" id="SignalP"/>
    </source>
</evidence>
<dbReference type="InterPro" id="IPR038765">
    <property type="entry name" value="Papain-like_cys_pep_sf"/>
</dbReference>
<dbReference type="HOGENOM" id="CLU_016043_1_6_9"/>
<evidence type="ECO:0000259" key="7">
    <source>
        <dbReference type="PROSITE" id="PS51935"/>
    </source>
</evidence>
<dbReference type="GO" id="GO:0006508">
    <property type="term" value="P:proteolysis"/>
    <property type="evidence" value="ECO:0007669"/>
    <property type="project" value="UniProtKB-KW"/>
</dbReference>
<dbReference type="OrthoDB" id="9808890at2"/>
<dbReference type="eggNOG" id="COG0791">
    <property type="taxonomic scope" value="Bacteria"/>
</dbReference>
<dbReference type="PANTHER" id="PTHR47053">
    <property type="entry name" value="MUREIN DD-ENDOPEPTIDASE MEPH-RELATED"/>
    <property type="match status" value="1"/>
</dbReference>
<feature type="region of interest" description="Disordered" evidence="5">
    <location>
        <begin position="118"/>
        <end position="143"/>
    </location>
</feature>
<feature type="domain" description="NlpC/P60" evidence="7">
    <location>
        <begin position="139"/>
        <end position="259"/>
    </location>
</feature>
<protein>
    <submittedName>
        <fullName evidence="8">Cell wall-associated hydrolase, invasion-associated protein</fullName>
    </submittedName>
</protein>
<evidence type="ECO:0000313" key="8">
    <source>
        <dbReference type="EMBL" id="EHQ90228.1"/>
    </source>
</evidence>
<dbReference type="MEROPS" id="C40.006"/>
<comment type="similarity">
    <text evidence="1">Belongs to the peptidase C40 family.</text>
</comment>
<organism evidence="8 9">
    <name type="scientific">Desulfosporosinus youngiae DSM 17734</name>
    <dbReference type="NCBI Taxonomy" id="768710"/>
    <lineage>
        <taxon>Bacteria</taxon>
        <taxon>Bacillati</taxon>
        <taxon>Bacillota</taxon>
        <taxon>Clostridia</taxon>
        <taxon>Eubacteriales</taxon>
        <taxon>Desulfitobacteriaceae</taxon>
        <taxon>Desulfosporosinus</taxon>
    </lineage>
</organism>
<reference evidence="8 9" key="1">
    <citation type="submission" date="2011-11" db="EMBL/GenBank/DDBJ databases">
        <title>The Noncontiguous Finished genome of Desulfosporosinus youngiae DSM 17734.</title>
        <authorList>
            <consortium name="US DOE Joint Genome Institute (JGI-PGF)"/>
            <person name="Lucas S."/>
            <person name="Han J."/>
            <person name="Lapidus A."/>
            <person name="Cheng J.-F."/>
            <person name="Goodwin L."/>
            <person name="Pitluck S."/>
            <person name="Peters L."/>
            <person name="Ovchinnikova G."/>
            <person name="Lu M."/>
            <person name="Land M.L."/>
            <person name="Hauser L."/>
            <person name="Pester M."/>
            <person name="Spring S."/>
            <person name="Ollivier B."/>
            <person name="Rattei T."/>
            <person name="Klenk H.-P."/>
            <person name="Wagner M."/>
            <person name="Loy A."/>
            <person name="Woyke T.J."/>
        </authorList>
    </citation>
    <scope>NUCLEOTIDE SEQUENCE [LARGE SCALE GENOMIC DNA]</scope>
    <source>
        <strain evidence="8 9">DSM 17734</strain>
    </source>
</reference>
<dbReference type="Gene3D" id="3.90.1720.10">
    <property type="entry name" value="endopeptidase domain like (from Nostoc punctiforme)"/>
    <property type="match status" value="1"/>
</dbReference>
<name>H5XVS2_9FIRM</name>
<dbReference type="InterPro" id="IPR051202">
    <property type="entry name" value="Peptidase_C40"/>
</dbReference>
<sequence>MVSSSTRKWLGSISLAGLLLASSLPALASAESDTAASRTPAKPLLAASATVPTETYTETVRKQMKWIASPVKTDESVESAPAPEPAQTPIPVPANEPVAVAETSTQASQEVQILKQAQPAVRDTEPVQVAEAPKQQVSRSSSSTLADNALSLAGVPYVFGGNTRNGFDCSGYTQYVFEGSGISLPRTSQAQFKVGSSVTKDELQTGDLVFFSTYAKGASHVGIYIGGGKFVHASNSGVRTTSLSDGYYESRYLGARRVN</sequence>
<evidence type="ECO:0000256" key="4">
    <source>
        <dbReference type="ARBA" id="ARBA00022807"/>
    </source>
</evidence>
<dbReference type="InterPro" id="IPR000064">
    <property type="entry name" value="NLP_P60_dom"/>
</dbReference>
<keyword evidence="4" id="KW-0788">Thiol protease</keyword>
<dbReference type="EMBL" id="CM001441">
    <property type="protein sequence ID" value="EHQ90228.1"/>
    <property type="molecule type" value="Genomic_DNA"/>
</dbReference>
<proteinExistence type="inferred from homology"/>
<feature type="chain" id="PRO_5038541718" evidence="6">
    <location>
        <begin position="29"/>
        <end position="259"/>
    </location>
</feature>
<feature type="signal peptide" evidence="6">
    <location>
        <begin position="1"/>
        <end position="28"/>
    </location>
</feature>